<accession>A0A095UP15</accession>
<gene>
    <name evidence="2" type="ORF">Y5S_02562</name>
</gene>
<dbReference type="AlphaFoldDB" id="A0A095UP15"/>
<dbReference type="EMBL" id="ARXV01000010">
    <property type="protein sequence ID" value="KGD64260.1"/>
    <property type="molecule type" value="Genomic_DNA"/>
</dbReference>
<evidence type="ECO:0000313" key="3">
    <source>
        <dbReference type="Proteomes" id="UP000029444"/>
    </source>
</evidence>
<dbReference type="eggNOG" id="COG4570">
    <property type="taxonomic scope" value="Bacteria"/>
</dbReference>
<proteinExistence type="predicted"/>
<dbReference type="OrthoDB" id="8585509at2"/>
<name>A0A095UP15_9GAMM</name>
<keyword evidence="3" id="KW-1185">Reference proteome</keyword>
<organism evidence="2 3">
    <name type="scientific">Alcanivorax nanhaiticus</name>
    <dbReference type="NCBI Taxonomy" id="1177154"/>
    <lineage>
        <taxon>Bacteria</taxon>
        <taxon>Pseudomonadati</taxon>
        <taxon>Pseudomonadota</taxon>
        <taxon>Gammaproteobacteria</taxon>
        <taxon>Oceanospirillales</taxon>
        <taxon>Alcanivoracaceae</taxon>
        <taxon>Alcanivorax</taxon>
    </lineage>
</organism>
<protein>
    <recommendedName>
        <fullName evidence="4">Hydrolase or metal-binding protein</fullName>
    </recommendedName>
</protein>
<reference evidence="2 3" key="1">
    <citation type="submission" date="2012-09" db="EMBL/GenBank/DDBJ databases">
        <title>Genome Sequence of alkane-degrading Bacterium Alcanivorax sp. 19-m-6.</title>
        <authorList>
            <person name="Lai Q."/>
            <person name="Shao Z."/>
        </authorList>
    </citation>
    <scope>NUCLEOTIDE SEQUENCE [LARGE SCALE GENOMIC DNA]</scope>
    <source>
        <strain evidence="2 3">19-m-6</strain>
    </source>
</reference>
<comment type="caution">
    <text evidence="2">The sequence shown here is derived from an EMBL/GenBank/DDBJ whole genome shotgun (WGS) entry which is preliminary data.</text>
</comment>
<evidence type="ECO:0000256" key="1">
    <source>
        <dbReference type="SAM" id="MobiDB-lite"/>
    </source>
</evidence>
<dbReference type="STRING" id="1177154.Y5S_02562"/>
<evidence type="ECO:0008006" key="4">
    <source>
        <dbReference type="Google" id="ProtNLM"/>
    </source>
</evidence>
<evidence type="ECO:0000313" key="2">
    <source>
        <dbReference type="EMBL" id="KGD64260.1"/>
    </source>
</evidence>
<sequence length="294" mass="32687">MIKGLAITPPIIGRISIGRVVEKNGKRLPEKDDQFTITTQIQTKEGWLPHPLDEALRQDTKGNKLRSIPITLPFNDPDLNLRAEYTFFDRKSGRPLCAGNGETCRRHTENGLSSLDCPSPDLCDYGSHGLCKPYGRLYVRIGNDDELGCFVFRTTGYNSIRTLAARLRYFHAISGGNLATLPLELKLRGKSTIQSHRAPIYYVDLTLRTDQPLKEAVTHAKEEAKGRENLGIHQTELDKVAQAGLMNAWFEYGEEEGLQVVEEFSGERATQTKDSRPQSTSGLSNKLAGKQSAG</sequence>
<dbReference type="RefSeq" id="WP_035233494.1">
    <property type="nucleotide sequence ID" value="NZ_ARXV01000010.1"/>
</dbReference>
<dbReference type="Proteomes" id="UP000029444">
    <property type="component" value="Unassembled WGS sequence"/>
</dbReference>
<dbReference type="PATRIC" id="fig|1177154.3.peg.2598"/>
<dbReference type="Pfam" id="PF18897">
    <property type="entry name" value="Gp3-like"/>
    <property type="match status" value="1"/>
</dbReference>
<dbReference type="InterPro" id="IPR043991">
    <property type="entry name" value="Gp3-like"/>
</dbReference>
<feature type="region of interest" description="Disordered" evidence="1">
    <location>
        <begin position="265"/>
        <end position="294"/>
    </location>
</feature>